<evidence type="ECO:0000313" key="1">
    <source>
        <dbReference type="EMBL" id="KAF6160462.1"/>
    </source>
</evidence>
<dbReference type="InterPro" id="IPR007750">
    <property type="entry name" value="DUF674"/>
</dbReference>
<dbReference type="PANTHER" id="PTHR33103">
    <property type="entry name" value="OS01G0153900 PROTEIN"/>
    <property type="match status" value="1"/>
</dbReference>
<gene>
    <name evidence="1" type="ORF">GIB67_019231</name>
</gene>
<sequence>MLLRKKNSSKVLCRKLELNIDDTYPTKYYVCYDFLCDKYMSRQHKCAYFSYSNNANCGCRKLMNIETFLSNKKAVDNGSVDGVFVKGIVFMVTDDLQIMPIGTETCFTHLKSLGIKGRDLLDEQVVHVGVDEVKSKDTASAETIKIDLKLTIIKAKNKIMYAEAGKDFIALSSVSLHSLLGPW</sequence>
<keyword evidence="2" id="KW-1185">Reference proteome</keyword>
<name>A0A7J7N0D7_9MAGN</name>
<dbReference type="AlphaFoldDB" id="A0A7J7N0D7"/>
<dbReference type="OrthoDB" id="1277335at2759"/>
<dbReference type="Proteomes" id="UP000541444">
    <property type="component" value="Unassembled WGS sequence"/>
</dbReference>
<dbReference type="PANTHER" id="PTHR33103:SF27">
    <property type="entry name" value="OS04G0594700 PROTEIN"/>
    <property type="match status" value="1"/>
</dbReference>
<comment type="caution">
    <text evidence="1">The sequence shown here is derived from an EMBL/GenBank/DDBJ whole genome shotgun (WGS) entry which is preliminary data.</text>
</comment>
<reference evidence="1 2" key="1">
    <citation type="journal article" date="2020" name="IScience">
        <title>Genome Sequencing of the Endangered Kingdonia uniflora (Circaeasteraceae, Ranunculales) Reveals Potential Mechanisms of Evolutionary Specialization.</title>
        <authorList>
            <person name="Sun Y."/>
            <person name="Deng T."/>
            <person name="Zhang A."/>
            <person name="Moore M.J."/>
            <person name="Landis J.B."/>
            <person name="Lin N."/>
            <person name="Zhang H."/>
            <person name="Zhang X."/>
            <person name="Huang J."/>
            <person name="Zhang X."/>
            <person name="Sun H."/>
            <person name="Wang H."/>
        </authorList>
    </citation>
    <scope>NUCLEOTIDE SEQUENCE [LARGE SCALE GENOMIC DNA]</scope>
    <source>
        <strain evidence="1">TB1705</strain>
        <tissue evidence="1">Leaf</tissue>
    </source>
</reference>
<dbReference type="EMBL" id="JACGCM010001165">
    <property type="protein sequence ID" value="KAF6160462.1"/>
    <property type="molecule type" value="Genomic_DNA"/>
</dbReference>
<dbReference type="Pfam" id="PF05056">
    <property type="entry name" value="DUF674"/>
    <property type="match status" value="1"/>
</dbReference>
<accession>A0A7J7N0D7</accession>
<protein>
    <submittedName>
        <fullName evidence="1">Uncharacterized protein</fullName>
    </submittedName>
</protein>
<evidence type="ECO:0000313" key="2">
    <source>
        <dbReference type="Proteomes" id="UP000541444"/>
    </source>
</evidence>
<proteinExistence type="predicted"/>
<organism evidence="1 2">
    <name type="scientific">Kingdonia uniflora</name>
    <dbReference type="NCBI Taxonomy" id="39325"/>
    <lineage>
        <taxon>Eukaryota</taxon>
        <taxon>Viridiplantae</taxon>
        <taxon>Streptophyta</taxon>
        <taxon>Embryophyta</taxon>
        <taxon>Tracheophyta</taxon>
        <taxon>Spermatophyta</taxon>
        <taxon>Magnoliopsida</taxon>
        <taxon>Ranunculales</taxon>
        <taxon>Circaeasteraceae</taxon>
        <taxon>Kingdonia</taxon>
    </lineage>
</organism>